<proteinExistence type="predicted"/>
<evidence type="ECO:0000256" key="1">
    <source>
        <dbReference type="SAM" id="MobiDB-lite"/>
    </source>
</evidence>
<feature type="transmembrane region" description="Helical" evidence="2">
    <location>
        <begin position="78"/>
        <end position="95"/>
    </location>
</feature>
<gene>
    <name evidence="4" type="ORF">VF724_00040</name>
</gene>
<dbReference type="Proteomes" id="UP001310386">
    <property type="component" value="Unassembled WGS sequence"/>
</dbReference>
<evidence type="ECO:0000313" key="5">
    <source>
        <dbReference type="Proteomes" id="UP001310386"/>
    </source>
</evidence>
<dbReference type="Pfam" id="PF09990">
    <property type="entry name" value="DUF2231"/>
    <property type="match status" value="1"/>
</dbReference>
<evidence type="ECO:0000259" key="3">
    <source>
        <dbReference type="Pfam" id="PF09990"/>
    </source>
</evidence>
<comment type="caution">
    <text evidence="4">The sequence shown here is derived from an EMBL/GenBank/DDBJ whole genome shotgun (WGS) entry which is preliminary data.</text>
</comment>
<reference evidence="4" key="1">
    <citation type="submission" date="2023-12" db="EMBL/GenBank/DDBJ databases">
        <title>Fervidustalea candida gen. nov., sp. nov., a novel member of the family Paenibacillaceae isolated from a geothermal area.</title>
        <authorList>
            <person name="Li W.-J."/>
            <person name="Jiao J.-Y."/>
            <person name="Chen Y."/>
        </authorList>
    </citation>
    <scope>NUCLEOTIDE SEQUENCE</scope>
    <source>
        <strain evidence="4">SYSU GA230002</strain>
    </source>
</reference>
<accession>A0ABU5ZFI1</accession>
<evidence type="ECO:0000313" key="4">
    <source>
        <dbReference type="EMBL" id="MEB3100056.1"/>
    </source>
</evidence>
<keyword evidence="2" id="KW-0472">Membrane</keyword>
<sequence>MTYFIRNLHFIVIHIPIAMLIFSFVFDLLALFLKKKEWHAAGLLSLVVGTLGAVAAVITGPEGERNPLFPAHELYGKITMIFFILLTSVRLWLHFRKRQQVGKSKTYLAAALVGALLVSYTGHLGGQMVHPDRSKFQNRQFREDGSRRLQRDGQPSFQQNNSTLNEQRNQKAVSGRLPQSN</sequence>
<dbReference type="InterPro" id="IPR019251">
    <property type="entry name" value="DUF2231_TM"/>
</dbReference>
<keyword evidence="2" id="KW-0812">Transmembrane</keyword>
<keyword evidence="5" id="KW-1185">Reference proteome</keyword>
<keyword evidence="2" id="KW-1133">Transmembrane helix</keyword>
<feature type="transmembrane region" description="Helical" evidence="2">
    <location>
        <begin position="107"/>
        <end position="126"/>
    </location>
</feature>
<feature type="domain" description="DUF2231" evidence="3">
    <location>
        <begin position="7"/>
        <end position="130"/>
    </location>
</feature>
<feature type="transmembrane region" description="Helical" evidence="2">
    <location>
        <begin position="40"/>
        <end position="58"/>
    </location>
</feature>
<organism evidence="4 5">
    <name type="scientific">Ferviditalea candida</name>
    <dbReference type="NCBI Taxonomy" id="3108399"/>
    <lineage>
        <taxon>Bacteria</taxon>
        <taxon>Bacillati</taxon>
        <taxon>Bacillota</taxon>
        <taxon>Bacilli</taxon>
        <taxon>Bacillales</taxon>
        <taxon>Paenibacillaceae</taxon>
        <taxon>Ferviditalea</taxon>
    </lineage>
</organism>
<protein>
    <submittedName>
        <fullName evidence="4">DUF2231 domain-containing protein</fullName>
    </submittedName>
</protein>
<feature type="compositionally biased region" description="Polar residues" evidence="1">
    <location>
        <begin position="153"/>
        <end position="181"/>
    </location>
</feature>
<evidence type="ECO:0000256" key="2">
    <source>
        <dbReference type="SAM" id="Phobius"/>
    </source>
</evidence>
<feature type="region of interest" description="Disordered" evidence="1">
    <location>
        <begin position="145"/>
        <end position="181"/>
    </location>
</feature>
<feature type="transmembrane region" description="Helical" evidence="2">
    <location>
        <begin position="12"/>
        <end position="33"/>
    </location>
</feature>
<name>A0ABU5ZFI1_9BACL</name>
<dbReference type="EMBL" id="JAYJLD010000001">
    <property type="protein sequence ID" value="MEB3100056.1"/>
    <property type="molecule type" value="Genomic_DNA"/>
</dbReference>
<dbReference type="RefSeq" id="WP_371752171.1">
    <property type="nucleotide sequence ID" value="NZ_JAYJLD010000001.1"/>
</dbReference>